<evidence type="ECO:0000259" key="1">
    <source>
        <dbReference type="Pfam" id="PF01553"/>
    </source>
</evidence>
<dbReference type="GO" id="GO:0019698">
    <property type="term" value="P:D-galacturonate catabolic process"/>
    <property type="evidence" value="ECO:0007669"/>
    <property type="project" value="TreeGrafter"/>
</dbReference>
<dbReference type="OrthoDB" id="1078132at2"/>
<dbReference type="PANTHER" id="PTHR30068">
    <property type="entry name" value="URONATE ISOMERASE"/>
    <property type="match status" value="1"/>
</dbReference>
<dbReference type="PANTHER" id="PTHR30068:SF3">
    <property type="entry name" value="PHOSPHOLIPID_GLYCEROL ACYLTRANSFERASE DOMAIN-CONTAINING PROTEIN"/>
    <property type="match status" value="1"/>
</dbReference>
<protein>
    <submittedName>
        <fullName evidence="2">Glycerol acyltransferase</fullName>
    </submittedName>
</protein>
<keyword evidence="2" id="KW-0808">Transferase</keyword>
<dbReference type="GO" id="GO:0042840">
    <property type="term" value="P:D-glucuronate catabolic process"/>
    <property type="evidence" value="ECO:0007669"/>
    <property type="project" value="TreeGrafter"/>
</dbReference>
<organism evidence="2 3">
    <name type="scientific">Flavilitoribacter nigricans (strain ATCC 23147 / DSM 23189 / NBRC 102662 / NCIMB 1420 / SS-2)</name>
    <name type="common">Lewinella nigricans</name>
    <dbReference type="NCBI Taxonomy" id="1122177"/>
    <lineage>
        <taxon>Bacteria</taxon>
        <taxon>Pseudomonadati</taxon>
        <taxon>Bacteroidota</taxon>
        <taxon>Saprospiria</taxon>
        <taxon>Saprospirales</taxon>
        <taxon>Lewinellaceae</taxon>
        <taxon>Flavilitoribacter</taxon>
    </lineage>
</organism>
<proteinExistence type="predicted"/>
<feature type="domain" description="Phospholipid/glycerol acyltransferase" evidence="1">
    <location>
        <begin position="76"/>
        <end position="186"/>
    </location>
</feature>
<dbReference type="EMBL" id="PDUD01000061">
    <property type="protein sequence ID" value="PHN01158.1"/>
    <property type="molecule type" value="Genomic_DNA"/>
</dbReference>
<keyword evidence="3" id="KW-1185">Reference proteome</keyword>
<name>A0A2D0MYF0_FLAN2</name>
<reference evidence="2 3" key="1">
    <citation type="submission" date="2017-10" db="EMBL/GenBank/DDBJ databases">
        <title>The draft genome sequence of Lewinella nigricans NBRC 102662.</title>
        <authorList>
            <person name="Wang K."/>
        </authorList>
    </citation>
    <scope>NUCLEOTIDE SEQUENCE [LARGE SCALE GENOMIC DNA]</scope>
    <source>
        <strain evidence="2 3">NBRC 102662</strain>
    </source>
</reference>
<sequence length="375" mass="43257">MQYEDIRPYYDNEYQSVIKKLLQEQAFLNAIHNYFPEYPEEQIKAVFLSCQSIRDFQQRIVSTVVDKIIKNSLTDLNFTGIEALDPDQTYLFMSNHRDIVLDSAFLNYGLNKAGLKTSEIAIGSNLLGIDWVRDLVRINKSFIVKRNLPNQEMLEASKTLSAYIDYTIHEKGESIWIAQREGRAKDGNDKTNPGLLKMLGLGVDQPLLDHLMGLNIVPVSISYEYDPCDNLKIPELIAKSQGETYTKKSGEDVYHMLCGIQGFKGRVQVTFGRPIRPEMEKLTEIRNRNMQLRGVANIIDQQIYHNYRLWANNYIAADLLRETNHWQDHYTEEELANFQAYIDERLGDFGAQPAARRLFLEMYANPVFNHAAAEE</sequence>
<dbReference type="SUPFAM" id="SSF69593">
    <property type="entry name" value="Glycerol-3-phosphate (1)-acyltransferase"/>
    <property type="match status" value="1"/>
</dbReference>
<gene>
    <name evidence="2" type="ORF">CRP01_38430</name>
</gene>
<dbReference type="Pfam" id="PF01553">
    <property type="entry name" value="Acyltransferase"/>
    <property type="match status" value="1"/>
</dbReference>
<dbReference type="InterPro" id="IPR002123">
    <property type="entry name" value="Plipid/glycerol_acylTrfase"/>
</dbReference>
<evidence type="ECO:0000313" key="3">
    <source>
        <dbReference type="Proteomes" id="UP000223913"/>
    </source>
</evidence>
<dbReference type="Proteomes" id="UP000223913">
    <property type="component" value="Unassembled WGS sequence"/>
</dbReference>
<comment type="caution">
    <text evidence="2">The sequence shown here is derived from an EMBL/GenBank/DDBJ whole genome shotgun (WGS) entry which is preliminary data.</text>
</comment>
<keyword evidence="2" id="KW-0012">Acyltransferase</keyword>
<evidence type="ECO:0000313" key="2">
    <source>
        <dbReference type="EMBL" id="PHN01158.1"/>
    </source>
</evidence>
<dbReference type="GO" id="GO:0016746">
    <property type="term" value="F:acyltransferase activity"/>
    <property type="evidence" value="ECO:0007669"/>
    <property type="project" value="UniProtKB-KW"/>
</dbReference>
<dbReference type="RefSeq" id="WP_099155418.1">
    <property type="nucleotide sequence ID" value="NZ_PDUD01000061.1"/>
</dbReference>
<accession>A0A2D0MYF0</accession>
<dbReference type="AlphaFoldDB" id="A0A2D0MYF0"/>